<organism evidence="2 3">
    <name type="scientific">Herbaspirillum rubrisubalbicans Os34</name>
    <dbReference type="NCBI Taxonomy" id="1235827"/>
    <lineage>
        <taxon>Bacteria</taxon>
        <taxon>Pseudomonadati</taxon>
        <taxon>Pseudomonadota</taxon>
        <taxon>Betaproteobacteria</taxon>
        <taxon>Burkholderiales</taxon>
        <taxon>Oxalobacteraceae</taxon>
        <taxon>Herbaspirillum</taxon>
    </lineage>
</organism>
<evidence type="ECO:0000313" key="2">
    <source>
        <dbReference type="EMBL" id="QJQ02137.1"/>
    </source>
</evidence>
<dbReference type="EMBL" id="CP008956">
    <property type="protein sequence ID" value="QJQ02137.1"/>
    <property type="molecule type" value="Genomic_DNA"/>
</dbReference>
<feature type="chain" id="PRO_5027092422" evidence="1">
    <location>
        <begin position="23"/>
        <end position="142"/>
    </location>
</feature>
<evidence type="ECO:0000313" key="3">
    <source>
        <dbReference type="Proteomes" id="UP000501648"/>
    </source>
</evidence>
<name>A0A6M3ZU93_9BURK</name>
<accession>A0A6M3ZU93</accession>
<protein>
    <submittedName>
        <fullName evidence="2">NAD-GH domain containing protein</fullName>
    </submittedName>
</protein>
<evidence type="ECO:0000256" key="1">
    <source>
        <dbReference type="SAM" id="SignalP"/>
    </source>
</evidence>
<reference evidence="2 3" key="1">
    <citation type="journal article" date="2012" name="J. Bacteriol.">
        <title>Genome sequence of the pathogenic Herbaspirillum seropedicae strain Os34, isolated from rice roots.</title>
        <authorList>
            <person name="Ye W."/>
            <person name="Ye S."/>
            <person name="Liu J."/>
            <person name="Chang S."/>
            <person name="Chen M."/>
            <person name="Zhu B."/>
            <person name="Guo L."/>
            <person name="An Q."/>
        </authorList>
    </citation>
    <scope>NUCLEOTIDE SEQUENCE [LARGE SCALE GENOMIC DNA]</scope>
    <source>
        <strain evidence="2 3">Os34</strain>
    </source>
</reference>
<dbReference type="RefSeq" id="WP_017452899.1">
    <property type="nucleotide sequence ID" value="NZ_CP008956.1"/>
</dbReference>
<gene>
    <name evidence="2" type="ORF">C798_18440</name>
</gene>
<dbReference type="Proteomes" id="UP000501648">
    <property type="component" value="Chromosome"/>
</dbReference>
<feature type="signal peptide" evidence="1">
    <location>
        <begin position="1"/>
        <end position="22"/>
    </location>
</feature>
<sequence>MNNMIKALAASLTVALALAACATPVQRTASGEIPPARIYIKSMTEQAAGLSQVEFSRSGGLLNNELLELSINDVVLAQIAGGEHLSIWLKPGSYDFSVKRINTLTEGSAPTQHKLTLQVNQSGAYKIQISTELRGLTIQLMK</sequence>
<keyword evidence="1" id="KW-0732">Signal</keyword>
<dbReference type="PROSITE" id="PS51257">
    <property type="entry name" value="PROKAR_LIPOPROTEIN"/>
    <property type="match status" value="1"/>
</dbReference>
<proteinExistence type="predicted"/>
<dbReference type="AlphaFoldDB" id="A0A6M3ZU93"/>